<protein>
    <submittedName>
        <fullName evidence="1 2">Uncharacterized protein</fullName>
    </submittedName>
</protein>
<evidence type="ECO:0000313" key="2">
    <source>
        <dbReference type="EnsemblPlants" id="PAC:32932080.CDS.1"/>
    </source>
</evidence>
<dbReference type="InParanoid" id="A0A2K1JLT1"/>
<evidence type="ECO:0000313" key="1">
    <source>
        <dbReference type="EMBL" id="PNR42500.1"/>
    </source>
</evidence>
<organism evidence="1">
    <name type="scientific">Physcomitrium patens</name>
    <name type="common">Spreading-leaved earth moss</name>
    <name type="synonym">Physcomitrella patens</name>
    <dbReference type="NCBI Taxonomy" id="3218"/>
    <lineage>
        <taxon>Eukaryota</taxon>
        <taxon>Viridiplantae</taxon>
        <taxon>Streptophyta</taxon>
        <taxon>Embryophyta</taxon>
        <taxon>Bryophyta</taxon>
        <taxon>Bryophytina</taxon>
        <taxon>Bryopsida</taxon>
        <taxon>Funariidae</taxon>
        <taxon>Funariales</taxon>
        <taxon>Funariaceae</taxon>
        <taxon>Physcomitrium</taxon>
    </lineage>
</organism>
<sequence>MHFLFRLMSTPMFQMLVQVYSHSKMCRSKVQYPSTVGLHITSISAVEFGFSLHLNSDMSVIDRHLVLGCASTHSFLLCLITCVA</sequence>
<dbReference type="Proteomes" id="UP000006727">
    <property type="component" value="Chromosome 13"/>
</dbReference>
<dbReference type="Gramene" id="Pp3c13_13852V3.1">
    <property type="protein sequence ID" value="PAC:32932080.CDS.1"/>
    <property type="gene ID" value="Pp3c13_13852"/>
</dbReference>
<keyword evidence="3" id="KW-1185">Reference proteome</keyword>
<evidence type="ECO:0000313" key="3">
    <source>
        <dbReference type="Proteomes" id="UP000006727"/>
    </source>
</evidence>
<proteinExistence type="predicted"/>
<name>A0A2K1JLT1_PHYPA</name>
<reference evidence="1 3" key="1">
    <citation type="journal article" date="2008" name="Science">
        <title>The Physcomitrella genome reveals evolutionary insights into the conquest of land by plants.</title>
        <authorList>
            <person name="Rensing S."/>
            <person name="Lang D."/>
            <person name="Zimmer A."/>
            <person name="Terry A."/>
            <person name="Salamov A."/>
            <person name="Shapiro H."/>
            <person name="Nishiyama T."/>
            <person name="Perroud P.-F."/>
            <person name="Lindquist E."/>
            <person name="Kamisugi Y."/>
            <person name="Tanahashi T."/>
            <person name="Sakakibara K."/>
            <person name="Fujita T."/>
            <person name="Oishi K."/>
            <person name="Shin-I T."/>
            <person name="Kuroki Y."/>
            <person name="Toyoda A."/>
            <person name="Suzuki Y."/>
            <person name="Hashimoto A."/>
            <person name="Yamaguchi K."/>
            <person name="Sugano A."/>
            <person name="Kohara Y."/>
            <person name="Fujiyama A."/>
            <person name="Anterola A."/>
            <person name="Aoki S."/>
            <person name="Ashton N."/>
            <person name="Barbazuk W.B."/>
            <person name="Barker E."/>
            <person name="Bennetzen J."/>
            <person name="Bezanilla M."/>
            <person name="Blankenship R."/>
            <person name="Cho S.H."/>
            <person name="Dutcher S."/>
            <person name="Estelle M."/>
            <person name="Fawcett J.A."/>
            <person name="Gundlach H."/>
            <person name="Hanada K."/>
            <person name="Heyl A."/>
            <person name="Hicks K.A."/>
            <person name="Hugh J."/>
            <person name="Lohr M."/>
            <person name="Mayer K."/>
            <person name="Melkozernov A."/>
            <person name="Murata T."/>
            <person name="Nelson D."/>
            <person name="Pils B."/>
            <person name="Prigge M."/>
            <person name="Reiss B."/>
            <person name="Renner T."/>
            <person name="Rombauts S."/>
            <person name="Rushton P."/>
            <person name="Sanderfoot A."/>
            <person name="Schween G."/>
            <person name="Shiu S.-H."/>
            <person name="Stueber K."/>
            <person name="Theodoulou F.L."/>
            <person name="Tu H."/>
            <person name="Van de Peer Y."/>
            <person name="Verrier P.J."/>
            <person name="Waters E."/>
            <person name="Wood A."/>
            <person name="Yang L."/>
            <person name="Cove D."/>
            <person name="Cuming A."/>
            <person name="Hasebe M."/>
            <person name="Lucas S."/>
            <person name="Mishler D.B."/>
            <person name="Reski R."/>
            <person name="Grigoriev I."/>
            <person name="Quatrano R.S."/>
            <person name="Boore J.L."/>
        </authorList>
    </citation>
    <scope>NUCLEOTIDE SEQUENCE [LARGE SCALE GENOMIC DNA]</scope>
    <source>
        <strain evidence="2 3">cv. Gransden 2004</strain>
    </source>
</reference>
<gene>
    <name evidence="1" type="ORF">PHYPA_017330</name>
</gene>
<dbReference type="EnsemblPlants" id="Pp3c13_13852V3.1">
    <property type="protein sequence ID" value="PAC:32932080.CDS.1"/>
    <property type="gene ID" value="Pp3c13_13852"/>
</dbReference>
<dbReference type="AlphaFoldDB" id="A0A2K1JLT1"/>
<reference evidence="2" key="3">
    <citation type="submission" date="2020-12" db="UniProtKB">
        <authorList>
            <consortium name="EnsemblPlants"/>
        </authorList>
    </citation>
    <scope>IDENTIFICATION</scope>
</reference>
<reference evidence="1 3" key="2">
    <citation type="journal article" date="2018" name="Plant J.">
        <title>The Physcomitrella patens chromosome-scale assembly reveals moss genome structure and evolution.</title>
        <authorList>
            <person name="Lang D."/>
            <person name="Ullrich K.K."/>
            <person name="Murat F."/>
            <person name="Fuchs J."/>
            <person name="Jenkins J."/>
            <person name="Haas F.B."/>
            <person name="Piednoel M."/>
            <person name="Gundlach H."/>
            <person name="Van Bel M."/>
            <person name="Meyberg R."/>
            <person name="Vives C."/>
            <person name="Morata J."/>
            <person name="Symeonidi A."/>
            <person name="Hiss M."/>
            <person name="Muchero W."/>
            <person name="Kamisugi Y."/>
            <person name="Saleh O."/>
            <person name="Blanc G."/>
            <person name="Decker E.L."/>
            <person name="van Gessel N."/>
            <person name="Grimwood J."/>
            <person name="Hayes R.D."/>
            <person name="Graham S.W."/>
            <person name="Gunter L.E."/>
            <person name="McDaniel S.F."/>
            <person name="Hoernstein S.N.W."/>
            <person name="Larsson A."/>
            <person name="Li F.W."/>
            <person name="Perroud P.F."/>
            <person name="Phillips J."/>
            <person name="Ranjan P."/>
            <person name="Rokshar D.S."/>
            <person name="Rothfels C.J."/>
            <person name="Schneider L."/>
            <person name="Shu S."/>
            <person name="Stevenson D.W."/>
            <person name="Thummler F."/>
            <person name="Tillich M."/>
            <person name="Villarreal Aguilar J.C."/>
            <person name="Widiez T."/>
            <person name="Wong G.K."/>
            <person name="Wymore A."/>
            <person name="Zhang Y."/>
            <person name="Zimmer A.D."/>
            <person name="Quatrano R.S."/>
            <person name="Mayer K.F.X."/>
            <person name="Goodstein D."/>
            <person name="Casacuberta J.M."/>
            <person name="Vandepoele K."/>
            <person name="Reski R."/>
            <person name="Cuming A.C."/>
            <person name="Tuskan G.A."/>
            <person name="Maumus F."/>
            <person name="Salse J."/>
            <person name="Schmutz J."/>
            <person name="Rensing S.A."/>
        </authorList>
    </citation>
    <scope>NUCLEOTIDE SEQUENCE [LARGE SCALE GENOMIC DNA]</scope>
    <source>
        <strain evidence="2 3">cv. Gransden 2004</strain>
    </source>
</reference>
<accession>A0A2K1JLT1</accession>
<dbReference type="EMBL" id="ABEU02000013">
    <property type="protein sequence ID" value="PNR42500.1"/>
    <property type="molecule type" value="Genomic_DNA"/>
</dbReference>